<name>A0ABT8FMF2_9ACTN</name>
<evidence type="ECO:0000256" key="6">
    <source>
        <dbReference type="ARBA" id="ARBA00023136"/>
    </source>
</evidence>
<dbReference type="InterPro" id="IPR032816">
    <property type="entry name" value="VTT_dom"/>
</dbReference>
<evidence type="ECO:0000313" key="9">
    <source>
        <dbReference type="EMBL" id="MDN4175362.1"/>
    </source>
</evidence>
<dbReference type="PANTHER" id="PTHR30353:SF0">
    <property type="entry name" value="TRANSMEMBRANE PROTEIN"/>
    <property type="match status" value="1"/>
</dbReference>
<gene>
    <name evidence="9" type="ORF">QWY28_20520</name>
</gene>
<evidence type="ECO:0000256" key="3">
    <source>
        <dbReference type="ARBA" id="ARBA00022475"/>
    </source>
</evidence>
<evidence type="ECO:0000256" key="7">
    <source>
        <dbReference type="RuleBase" id="RU367016"/>
    </source>
</evidence>
<reference evidence="9" key="1">
    <citation type="submission" date="2023-06" db="EMBL/GenBank/DDBJ databases">
        <title>Draft genome sequence of Nocardioides sp. SOB77.</title>
        <authorList>
            <person name="Zhang G."/>
        </authorList>
    </citation>
    <scope>NUCLEOTIDE SEQUENCE</scope>
    <source>
        <strain evidence="9">SOB77</strain>
    </source>
</reference>
<keyword evidence="5 7" id="KW-1133">Transmembrane helix</keyword>
<comment type="similarity">
    <text evidence="2 7">Belongs to the DedA family.</text>
</comment>
<proteinExistence type="inferred from homology"/>
<feature type="domain" description="VTT" evidence="8">
    <location>
        <begin position="44"/>
        <end position="150"/>
    </location>
</feature>
<feature type="transmembrane region" description="Helical" evidence="7">
    <location>
        <begin position="20"/>
        <end position="39"/>
    </location>
</feature>
<dbReference type="EMBL" id="JAUHJQ010000012">
    <property type="protein sequence ID" value="MDN4175362.1"/>
    <property type="molecule type" value="Genomic_DNA"/>
</dbReference>
<protein>
    <submittedName>
        <fullName evidence="9">DedA family protein</fullName>
    </submittedName>
</protein>
<dbReference type="Pfam" id="PF09335">
    <property type="entry name" value="VTT_dom"/>
    <property type="match status" value="1"/>
</dbReference>
<keyword evidence="10" id="KW-1185">Reference proteome</keyword>
<dbReference type="InterPro" id="IPR032818">
    <property type="entry name" value="DedA-like"/>
</dbReference>
<dbReference type="RefSeq" id="WP_300954622.1">
    <property type="nucleotide sequence ID" value="NZ_JAUHJQ010000012.1"/>
</dbReference>
<evidence type="ECO:0000256" key="4">
    <source>
        <dbReference type="ARBA" id="ARBA00022692"/>
    </source>
</evidence>
<evidence type="ECO:0000256" key="5">
    <source>
        <dbReference type="ARBA" id="ARBA00022989"/>
    </source>
</evidence>
<feature type="transmembrane region" description="Helical" evidence="7">
    <location>
        <begin position="160"/>
        <end position="179"/>
    </location>
</feature>
<evidence type="ECO:0000259" key="8">
    <source>
        <dbReference type="Pfam" id="PF09335"/>
    </source>
</evidence>
<sequence>MSAAWWDVVVGGGFAFAESMLGVGVVLPGEVVVTGIASTVADERRLALLVTVTVGASLGDHVNYWLGRLLGPRLTRSRLVDRIGRRHWDRATDLVRRHGAGAVVVSRLLPVVRTLMAAVAGVAGMPYRRFALASLVGCASWASLWVGAGRAVHRLAGHPALLVALAVVLGVAVLLVRGWRHRARRAGVPGRAPRRT</sequence>
<evidence type="ECO:0000313" key="10">
    <source>
        <dbReference type="Proteomes" id="UP001168620"/>
    </source>
</evidence>
<keyword evidence="4 7" id="KW-0812">Transmembrane</keyword>
<comment type="subcellular location">
    <subcellularLocation>
        <location evidence="1 7">Cell membrane</location>
        <topology evidence="1 7">Multi-pass membrane protein</topology>
    </subcellularLocation>
</comment>
<keyword evidence="3 7" id="KW-1003">Cell membrane</keyword>
<comment type="caution">
    <text evidence="9">The sequence shown here is derived from an EMBL/GenBank/DDBJ whole genome shotgun (WGS) entry which is preliminary data.</text>
</comment>
<dbReference type="Proteomes" id="UP001168620">
    <property type="component" value="Unassembled WGS sequence"/>
</dbReference>
<dbReference type="PANTHER" id="PTHR30353">
    <property type="entry name" value="INNER MEMBRANE PROTEIN DEDA-RELATED"/>
    <property type="match status" value="1"/>
</dbReference>
<evidence type="ECO:0000256" key="2">
    <source>
        <dbReference type="ARBA" id="ARBA00010792"/>
    </source>
</evidence>
<accession>A0ABT8FMF2</accession>
<keyword evidence="6 7" id="KW-0472">Membrane</keyword>
<comment type="caution">
    <text evidence="7">Lacks conserved residue(s) required for the propagation of feature annotation.</text>
</comment>
<organism evidence="9 10">
    <name type="scientific">Nocardioides oceani</name>
    <dbReference type="NCBI Taxonomy" id="3058369"/>
    <lineage>
        <taxon>Bacteria</taxon>
        <taxon>Bacillati</taxon>
        <taxon>Actinomycetota</taxon>
        <taxon>Actinomycetes</taxon>
        <taxon>Propionibacteriales</taxon>
        <taxon>Nocardioidaceae</taxon>
        <taxon>Nocardioides</taxon>
    </lineage>
</organism>
<evidence type="ECO:0000256" key="1">
    <source>
        <dbReference type="ARBA" id="ARBA00004651"/>
    </source>
</evidence>
<feature type="transmembrane region" description="Helical" evidence="7">
    <location>
        <begin position="130"/>
        <end position="148"/>
    </location>
</feature>